<dbReference type="InterPro" id="IPR058594">
    <property type="entry name" value="PB1-like_dom_pln"/>
</dbReference>
<dbReference type="Pfam" id="PF26130">
    <property type="entry name" value="PB1-like"/>
    <property type="match status" value="1"/>
</dbReference>
<feature type="region of interest" description="Disordered" evidence="1">
    <location>
        <begin position="391"/>
        <end position="471"/>
    </location>
</feature>
<gene>
    <name evidence="3" type="ORF">H5410_033016</name>
</gene>
<name>A0A9J5YRV5_SOLCO</name>
<sequence length="471" mass="52216">MNGFTLITLRWYHGGVLDLSSGEPIYNGGKVTEFLDVDVDKMPYFELKDYIRELGYSTTCTFSIKAPNSDILVDVDNDKDILDMMCSLEDGDEVEVFVRHLVDKAIVGPMLIENGSHVNMGKSGSAFNTRPSESENFNFRVGENHLNSENLVVTFSTSPHFTTIPPFNTATTDGATDDDIDAGPVGPDFSEEEVEGSDYSTEDSVESKVKLVGDDNEKEYGSDVHEEVRELRAEKRSFLRRKRRERVAADNEEVPIGEAGPDLGFDETETGKVSHEGRLRGDEPYFASSDEDSFELDEDGCCNDDEHESGRSRRVLEENISRFMDCTIEFNKAAGFEVKEVSTNPTIEPPEITNMPGRPPKARRKKTGETKKSGKLPRTELAMTCSICHVRGHNKRGYPQREGVESSTRQSAPSHTASVRAEPTSSGRERGKPKSGMPSSKIYSTGKAKVTRSSDVTGDIDYTPNNTTKLK</sequence>
<feature type="region of interest" description="Disordered" evidence="1">
    <location>
        <begin position="341"/>
        <end position="378"/>
    </location>
</feature>
<dbReference type="EMBL" id="JACXVP010000006">
    <property type="protein sequence ID" value="KAG5601646.1"/>
    <property type="molecule type" value="Genomic_DNA"/>
</dbReference>
<protein>
    <recommendedName>
        <fullName evidence="2">PB1-like domain-containing protein</fullName>
    </recommendedName>
</protein>
<proteinExistence type="predicted"/>
<feature type="compositionally biased region" description="Polar residues" evidence="1">
    <location>
        <begin position="405"/>
        <end position="417"/>
    </location>
</feature>
<evidence type="ECO:0000256" key="1">
    <source>
        <dbReference type="SAM" id="MobiDB-lite"/>
    </source>
</evidence>
<feature type="region of interest" description="Disordered" evidence="1">
    <location>
        <begin position="255"/>
        <end position="312"/>
    </location>
</feature>
<feature type="compositionally biased region" description="Acidic residues" evidence="1">
    <location>
        <begin position="289"/>
        <end position="307"/>
    </location>
</feature>
<evidence type="ECO:0000259" key="2">
    <source>
        <dbReference type="Pfam" id="PF26130"/>
    </source>
</evidence>
<evidence type="ECO:0000313" key="4">
    <source>
        <dbReference type="Proteomes" id="UP000824120"/>
    </source>
</evidence>
<dbReference type="Proteomes" id="UP000824120">
    <property type="component" value="Chromosome 6"/>
</dbReference>
<feature type="region of interest" description="Disordered" evidence="1">
    <location>
        <begin position="169"/>
        <end position="204"/>
    </location>
</feature>
<feature type="compositionally biased region" description="Acidic residues" evidence="1">
    <location>
        <begin position="189"/>
        <end position="204"/>
    </location>
</feature>
<organism evidence="3 4">
    <name type="scientific">Solanum commersonii</name>
    <name type="common">Commerson's wild potato</name>
    <name type="synonym">Commerson's nightshade</name>
    <dbReference type="NCBI Taxonomy" id="4109"/>
    <lineage>
        <taxon>Eukaryota</taxon>
        <taxon>Viridiplantae</taxon>
        <taxon>Streptophyta</taxon>
        <taxon>Embryophyta</taxon>
        <taxon>Tracheophyta</taxon>
        <taxon>Spermatophyta</taxon>
        <taxon>Magnoliopsida</taxon>
        <taxon>eudicotyledons</taxon>
        <taxon>Gunneridae</taxon>
        <taxon>Pentapetalae</taxon>
        <taxon>asterids</taxon>
        <taxon>lamiids</taxon>
        <taxon>Solanales</taxon>
        <taxon>Solanaceae</taxon>
        <taxon>Solanoideae</taxon>
        <taxon>Solaneae</taxon>
        <taxon>Solanum</taxon>
    </lineage>
</organism>
<feature type="compositionally biased region" description="Basic and acidic residues" evidence="1">
    <location>
        <begin position="269"/>
        <end position="283"/>
    </location>
</feature>
<reference evidence="3 4" key="1">
    <citation type="submission" date="2020-09" db="EMBL/GenBank/DDBJ databases">
        <title>De no assembly of potato wild relative species, Solanum commersonii.</title>
        <authorList>
            <person name="Cho K."/>
        </authorList>
    </citation>
    <scope>NUCLEOTIDE SEQUENCE [LARGE SCALE GENOMIC DNA]</scope>
    <source>
        <strain evidence="3">LZ3.2</strain>
        <tissue evidence="3">Leaf</tissue>
    </source>
</reference>
<comment type="caution">
    <text evidence="3">The sequence shown here is derived from an EMBL/GenBank/DDBJ whole genome shotgun (WGS) entry which is preliminary data.</text>
</comment>
<evidence type="ECO:0000313" key="3">
    <source>
        <dbReference type="EMBL" id="KAG5601646.1"/>
    </source>
</evidence>
<dbReference type="AlphaFoldDB" id="A0A9J5YRV5"/>
<feature type="domain" description="PB1-like" evidence="2">
    <location>
        <begin position="5"/>
        <end position="100"/>
    </location>
</feature>
<accession>A0A9J5YRV5</accession>
<keyword evidence="4" id="KW-1185">Reference proteome</keyword>